<dbReference type="InterPro" id="IPR016160">
    <property type="entry name" value="Ald_DH_CS_CYS"/>
</dbReference>
<dbReference type="RefSeq" id="WP_217481888.1">
    <property type="nucleotide sequence ID" value="NZ_CADIKL010000002.1"/>
</dbReference>
<sequence>MTKMHSAQLDGVLRTQLYIDGAWCNGEGGRRLQVINPSTETTIAEVEAASAADVDVAVKAAAKAFRTWKKTTGAERAALLRAIARGVEARRERLATLQSLNNGKPLAEALIDVSDVAATFDYYAQLAEQLDETGESAVALPTDDYRAVIRREPAGVAGLIVPWNFPMVTTAWKLAPALAAGCTVVLKPSEVTPLPELELAEIVAEAGVPRGVFNVVTGTGVDVGAPLAAHPLVAKVSFTGSTSVGEQVMKTAATTIKGVSLELGGKSSIVVFADADLDLAVELVVGGGFFNAGQMCSATSRVLVERPIAQALIARLAERARQIAVGDPLVPGVQMGPLTNRAQYERVQRYIAQGKSEAAEVIGGEVPAGPGYFVKPTIFVDVPVDSAVWREEIFGPVLCVRAFDTEDEAIGVANDTEYGLVATVVTRDPAREQRVAQALEAGVVWINAPQAIFPQTSWGGYKRSSIGRELGPFGLAAFQEIKQVLSAARNVRTMRENPTP</sequence>
<keyword evidence="7" id="KW-1185">Reference proteome</keyword>
<dbReference type="Gene3D" id="3.40.605.10">
    <property type="entry name" value="Aldehyde Dehydrogenase, Chain A, domain 1"/>
    <property type="match status" value="1"/>
</dbReference>
<evidence type="ECO:0000256" key="1">
    <source>
        <dbReference type="ARBA" id="ARBA00009986"/>
    </source>
</evidence>
<comment type="similarity">
    <text evidence="1">Belongs to the aldehyde dehydrogenase family.</text>
</comment>
<dbReference type="FunFam" id="3.40.605.10:FF:000007">
    <property type="entry name" value="NAD/NADP-dependent betaine aldehyde dehydrogenase"/>
    <property type="match status" value="1"/>
</dbReference>
<dbReference type="Pfam" id="PF00171">
    <property type="entry name" value="Aldedh"/>
    <property type="match status" value="1"/>
</dbReference>
<dbReference type="FunFam" id="3.40.309.10:FF:000012">
    <property type="entry name" value="Betaine aldehyde dehydrogenase"/>
    <property type="match status" value="1"/>
</dbReference>
<dbReference type="PANTHER" id="PTHR43860:SF2">
    <property type="entry name" value="BETAINE ALDEHYDE DEHYDROGENASE-RELATED"/>
    <property type="match status" value="1"/>
</dbReference>
<dbReference type="CDD" id="cd07110">
    <property type="entry name" value="ALDH_F10_BADH"/>
    <property type="match status" value="1"/>
</dbReference>
<dbReference type="PROSITE" id="PS00070">
    <property type="entry name" value="ALDEHYDE_DEHYDR_CYS"/>
    <property type="match status" value="1"/>
</dbReference>
<dbReference type="SUPFAM" id="SSF53720">
    <property type="entry name" value="ALDH-like"/>
    <property type="match status" value="1"/>
</dbReference>
<gene>
    <name evidence="6" type="primary">betB_1</name>
    <name evidence="6" type="ORF">LMG28688_00414</name>
</gene>
<name>A0A6J5FD75_9BURK</name>
<keyword evidence="2 6" id="KW-0560">Oxidoreductase</keyword>
<dbReference type="InterPro" id="IPR015590">
    <property type="entry name" value="Aldehyde_DH_dom"/>
</dbReference>
<comment type="pathway">
    <text evidence="4">Amine and polyamine biosynthesis; betaine biosynthesis via choline pathway; betaine from betaine aldehyde: step 1/1.</text>
</comment>
<evidence type="ECO:0000256" key="2">
    <source>
        <dbReference type="ARBA" id="ARBA00023002"/>
    </source>
</evidence>
<evidence type="ECO:0000313" key="6">
    <source>
        <dbReference type="EMBL" id="CAB3777698.1"/>
    </source>
</evidence>
<dbReference type="Gene3D" id="3.40.309.10">
    <property type="entry name" value="Aldehyde Dehydrogenase, Chain A, domain 2"/>
    <property type="match status" value="1"/>
</dbReference>
<dbReference type="EC" id="1.2.1.8" evidence="6"/>
<evidence type="ECO:0000256" key="3">
    <source>
        <dbReference type="ARBA" id="ARBA00023027"/>
    </source>
</evidence>
<dbReference type="InterPro" id="IPR016163">
    <property type="entry name" value="Ald_DH_C"/>
</dbReference>
<keyword evidence="3" id="KW-0520">NAD</keyword>
<dbReference type="EMBL" id="CADIKL010000002">
    <property type="protein sequence ID" value="CAB3777698.1"/>
    <property type="molecule type" value="Genomic_DNA"/>
</dbReference>
<evidence type="ECO:0000313" key="7">
    <source>
        <dbReference type="Proteomes" id="UP000494119"/>
    </source>
</evidence>
<dbReference type="GO" id="GO:0008802">
    <property type="term" value="F:betaine-aldehyde dehydrogenase (NAD+) activity"/>
    <property type="evidence" value="ECO:0007669"/>
    <property type="project" value="UniProtKB-EC"/>
</dbReference>
<reference evidence="6 7" key="1">
    <citation type="submission" date="2020-04" db="EMBL/GenBank/DDBJ databases">
        <authorList>
            <person name="De Canck E."/>
        </authorList>
    </citation>
    <scope>NUCLEOTIDE SEQUENCE [LARGE SCALE GENOMIC DNA]</scope>
    <source>
        <strain evidence="6 7">LMG 28688</strain>
    </source>
</reference>
<dbReference type="PANTHER" id="PTHR43860">
    <property type="entry name" value="BETAINE ALDEHYDE DEHYDROGENASE"/>
    <property type="match status" value="1"/>
</dbReference>
<protein>
    <submittedName>
        <fullName evidence="6">NAD/NADP-dependent betaine aldehyde dehydrogenase</fullName>
        <ecNumber evidence="6">1.2.1.8</ecNumber>
    </submittedName>
</protein>
<evidence type="ECO:0000256" key="4">
    <source>
        <dbReference type="ARBA" id="ARBA00037921"/>
    </source>
</evidence>
<dbReference type="InterPro" id="IPR016162">
    <property type="entry name" value="Ald_DH_N"/>
</dbReference>
<feature type="domain" description="Aldehyde dehydrogenase" evidence="5">
    <location>
        <begin position="23"/>
        <end position="484"/>
    </location>
</feature>
<accession>A0A6J5FD75</accession>
<evidence type="ECO:0000259" key="5">
    <source>
        <dbReference type="Pfam" id="PF00171"/>
    </source>
</evidence>
<organism evidence="6 7">
    <name type="scientific">Paraburkholderia caffeinitolerans</name>
    <dbReference type="NCBI Taxonomy" id="1723730"/>
    <lineage>
        <taxon>Bacteria</taxon>
        <taxon>Pseudomonadati</taxon>
        <taxon>Pseudomonadota</taxon>
        <taxon>Betaproteobacteria</taxon>
        <taxon>Burkholderiales</taxon>
        <taxon>Burkholderiaceae</taxon>
        <taxon>Paraburkholderia</taxon>
    </lineage>
</organism>
<proteinExistence type="inferred from homology"/>
<dbReference type="AlphaFoldDB" id="A0A6J5FD75"/>
<dbReference type="InterPro" id="IPR016161">
    <property type="entry name" value="Ald_DH/histidinol_DH"/>
</dbReference>
<dbReference type="Proteomes" id="UP000494119">
    <property type="component" value="Unassembled WGS sequence"/>
</dbReference>